<dbReference type="GO" id="GO:0050660">
    <property type="term" value="F:flavin adenine dinucleotide binding"/>
    <property type="evidence" value="ECO:0007669"/>
    <property type="project" value="InterPro"/>
</dbReference>
<dbReference type="SUPFAM" id="SSF47203">
    <property type="entry name" value="Acyl-CoA dehydrogenase C-terminal domain-like"/>
    <property type="match status" value="1"/>
</dbReference>
<dbReference type="AlphaFoldDB" id="A0A1V2HZ69"/>
<dbReference type="InterPro" id="IPR046373">
    <property type="entry name" value="Acyl-CoA_Oxase/DH_mid-dom_sf"/>
</dbReference>
<feature type="domain" description="Acyl-CoA dehydrogenase/oxidase C-terminal" evidence="6">
    <location>
        <begin position="221"/>
        <end position="349"/>
    </location>
</feature>
<dbReference type="PANTHER" id="PTHR43884">
    <property type="entry name" value="ACYL-COA DEHYDROGENASE"/>
    <property type="match status" value="1"/>
</dbReference>
<dbReference type="InterPro" id="IPR037069">
    <property type="entry name" value="AcylCoA_DH/ox_N_sf"/>
</dbReference>
<evidence type="ECO:0000256" key="2">
    <source>
        <dbReference type="ARBA" id="ARBA00009347"/>
    </source>
</evidence>
<protein>
    <recommendedName>
        <fullName evidence="6">Acyl-CoA dehydrogenase/oxidase C-terminal domain-containing protein</fullName>
    </recommendedName>
</protein>
<keyword evidence="5" id="KW-0560">Oxidoreductase</keyword>
<evidence type="ECO:0000259" key="6">
    <source>
        <dbReference type="Pfam" id="PF00441"/>
    </source>
</evidence>
<keyword evidence="8" id="KW-1185">Reference proteome</keyword>
<dbReference type="RefSeq" id="WP_076822943.1">
    <property type="nucleotide sequence ID" value="NZ_MOMC01000130.1"/>
</dbReference>
<dbReference type="GO" id="GO:0003995">
    <property type="term" value="F:acyl-CoA dehydrogenase activity"/>
    <property type="evidence" value="ECO:0007669"/>
    <property type="project" value="TreeGrafter"/>
</dbReference>
<dbReference type="InterPro" id="IPR036250">
    <property type="entry name" value="AcylCo_DH-like_C"/>
</dbReference>
<sequence>MGSAADDVLTAVTAFLDHRYGDGIRLALLEGNDDGASLRQAAAADGWFDLAVPEKHGGVGLALNDLVPAFRLFGERLAVGPFVEQMVLPALLLSELNLDEATRLRIQALRSGTHLLAWADPGISLDWCAGTVSTRNGRLNGEIRLVRYAPHCSELLVVADSPAGAQLCLVAAAASGLSIESIESADPGVPLAIVRFVDVPASSAVMADGMDAMRVIALMRAWSRIMFAAELTGMARRALTLTLDHIVTREQFGAPIATFQAVRQIAATAAQRVILLENFSEAVAEDASTQSADLLSLSAMAFKAAAGELARGVGEDAIQLHGGIGFTYEYELQWYYKRILALRTWYGDEIELMAEIGRLRLAA</sequence>
<organism evidence="7 8">
    <name type="scientific">Pseudofrankia asymbiotica</name>
    <dbReference type="NCBI Taxonomy" id="1834516"/>
    <lineage>
        <taxon>Bacteria</taxon>
        <taxon>Bacillati</taxon>
        <taxon>Actinomycetota</taxon>
        <taxon>Actinomycetes</taxon>
        <taxon>Frankiales</taxon>
        <taxon>Frankiaceae</taxon>
        <taxon>Pseudofrankia</taxon>
    </lineage>
</organism>
<gene>
    <name evidence="7" type="ORF">BL253_37240</name>
</gene>
<dbReference type="Proteomes" id="UP000188929">
    <property type="component" value="Unassembled WGS sequence"/>
</dbReference>
<evidence type="ECO:0000313" key="7">
    <source>
        <dbReference type="EMBL" id="ONH21951.1"/>
    </source>
</evidence>
<evidence type="ECO:0000256" key="1">
    <source>
        <dbReference type="ARBA" id="ARBA00001974"/>
    </source>
</evidence>
<dbReference type="Pfam" id="PF00441">
    <property type="entry name" value="Acyl-CoA_dh_1"/>
    <property type="match status" value="1"/>
</dbReference>
<evidence type="ECO:0000256" key="4">
    <source>
        <dbReference type="ARBA" id="ARBA00022827"/>
    </source>
</evidence>
<name>A0A1V2HZ69_9ACTN</name>
<comment type="similarity">
    <text evidence="2">Belongs to the acyl-CoA dehydrogenase family.</text>
</comment>
<dbReference type="PANTHER" id="PTHR43884:SF20">
    <property type="entry name" value="ACYL-COA DEHYDROGENASE FADE28"/>
    <property type="match status" value="1"/>
</dbReference>
<dbReference type="InterPro" id="IPR009075">
    <property type="entry name" value="AcylCo_DH/oxidase_C"/>
</dbReference>
<dbReference type="OrthoDB" id="3663644at2"/>
<proteinExistence type="inferred from homology"/>
<evidence type="ECO:0000256" key="3">
    <source>
        <dbReference type="ARBA" id="ARBA00022630"/>
    </source>
</evidence>
<comment type="cofactor">
    <cofactor evidence="1">
        <name>FAD</name>
        <dbReference type="ChEBI" id="CHEBI:57692"/>
    </cofactor>
</comment>
<keyword evidence="4" id="KW-0274">FAD</keyword>
<keyword evidence="3" id="KW-0285">Flavoprotein</keyword>
<comment type="caution">
    <text evidence="7">The sequence shown here is derived from an EMBL/GenBank/DDBJ whole genome shotgun (WGS) entry which is preliminary data.</text>
</comment>
<dbReference type="EMBL" id="MOMC01000130">
    <property type="protein sequence ID" value="ONH21951.1"/>
    <property type="molecule type" value="Genomic_DNA"/>
</dbReference>
<dbReference type="STRING" id="1834516.BL253_37240"/>
<reference evidence="8" key="1">
    <citation type="submission" date="2016-10" db="EMBL/GenBank/DDBJ databases">
        <title>Frankia sp. NRRL B-16386 Genome sequencing.</title>
        <authorList>
            <person name="Ghodhbane-Gtari F."/>
            <person name="Swanson E."/>
            <person name="Gueddou A."/>
            <person name="Hezbri K."/>
            <person name="Ktari K."/>
            <person name="Nouioui I."/>
            <person name="Morris K."/>
            <person name="Simpson S."/>
            <person name="Abebe-Akele F."/>
            <person name="Thomas K."/>
            <person name="Gtari M."/>
            <person name="Tisa L.S."/>
        </authorList>
    </citation>
    <scope>NUCLEOTIDE SEQUENCE [LARGE SCALE GENOMIC DNA]</scope>
    <source>
        <strain evidence="8">NRRL B-16386</strain>
    </source>
</reference>
<dbReference type="Gene3D" id="1.10.540.10">
    <property type="entry name" value="Acyl-CoA dehydrogenase/oxidase, N-terminal domain"/>
    <property type="match status" value="1"/>
</dbReference>
<accession>A0A1V2HZ69</accession>
<dbReference type="SUPFAM" id="SSF56645">
    <property type="entry name" value="Acyl-CoA dehydrogenase NM domain-like"/>
    <property type="match status" value="1"/>
</dbReference>
<dbReference type="Gene3D" id="1.20.140.10">
    <property type="entry name" value="Butyryl-CoA Dehydrogenase, subunit A, domain 3"/>
    <property type="match status" value="1"/>
</dbReference>
<evidence type="ECO:0000313" key="8">
    <source>
        <dbReference type="Proteomes" id="UP000188929"/>
    </source>
</evidence>
<dbReference type="InterPro" id="IPR009100">
    <property type="entry name" value="AcylCoA_DH/oxidase_NM_dom_sf"/>
</dbReference>
<evidence type="ECO:0000256" key="5">
    <source>
        <dbReference type="ARBA" id="ARBA00023002"/>
    </source>
</evidence>
<dbReference type="Gene3D" id="2.40.110.10">
    <property type="entry name" value="Butyryl-CoA Dehydrogenase, subunit A, domain 2"/>
    <property type="match status" value="1"/>
</dbReference>